<organism evidence="2 3">
    <name type="scientific">Escherichia marmotae</name>
    <dbReference type="NCBI Taxonomy" id="1499973"/>
    <lineage>
        <taxon>Bacteria</taxon>
        <taxon>Pseudomonadati</taxon>
        <taxon>Pseudomonadota</taxon>
        <taxon>Gammaproteobacteria</taxon>
        <taxon>Enterobacterales</taxon>
        <taxon>Enterobacteriaceae</taxon>
        <taxon>Escherichia</taxon>
    </lineage>
</organism>
<accession>A0AAW5N1S1</accession>
<protein>
    <submittedName>
        <fullName evidence="2">Uncharacterized protein</fullName>
    </submittedName>
</protein>
<proteinExistence type="predicted"/>
<name>A0AAW5N1S1_9ESCH</name>
<dbReference type="AlphaFoldDB" id="A0AAW5N1S1"/>
<feature type="non-terminal residue" evidence="2">
    <location>
        <position position="77"/>
    </location>
</feature>
<dbReference type="Proteomes" id="UP001206878">
    <property type="component" value="Unassembled WGS sequence"/>
</dbReference>
<gene>
    <name evidence="2" type="ORF">NVV43_27890</name>
</gene>
<evidence type="ECO:0000313" key="2">
    <source>
        <dbReference type="EMBL" id="MCR6679291.1"/>
    </source>
</evidence>
<evidence type="ECO:0000313" key="3">
    <source>
        <dbReference type="Proteomes" id="UP001206878"/>
    </source>
</evidence>
<dbReference type="EMBL" id="JANPXH010001066">
    <property type="protein sequence ID" value="MCR6679291.1"/>
    <property type="molecule type" value="Genomic_DNA"/>
</dbReference>
<dbReference type="Gene3D" id="3.40.190.10">
    <property type="entry name" value="Periplasmic binding protein-like II"/>
    <property type="match status" value="1"/>
</dbReference>
<sequence length="77" mass="7857">MHRPLAVLAAVAALSSAIAGAAVVAPTAPARASDTELRLVAYSPPREAYAQLIPMFENPAAGKDVSFSQSYGASGEQ</sequence>
<comment type="caution">
    <text evidence="2">The sequence shown here is derived from an EMBL/GenBank/DDBJ whole genome shotgun (WGS) entry which is preliminary data.</text>
</comment>
<feature type="signal peptide" evidence="1">
    <location>
        <begin position="1"/>
        <end position="21"/>
    </location>
</feature>
<reference evidence="2" key="1">
    <citation type="submission" date="2022-07" db="EMBL/GenBank/DDBJ databases">
        <title>Diversity of ethanolamine utilization by human commensal Escherichia coli.</title>
        <authorList>
            <person name="Jubelin G."/>
        </authorList>
    </citation>
    <scope>NUCLEOTIDE SEQUENCE</scope>
    <source>
        <strain evidence="2">S1</strain>
    </source>
</reference>
<evidence type="ECO:0000256" key="1">
    <source>
        <dbReference type="SAM" id="SignalP"/>
    </source>
</evidence>
<feature type="chain" id="PRO_5043689187" evidence="1">
    <location>
        <begin position="22"/>
        <end position="77"/>
    </location>
</feature>
<keyword evidence="1" id="KW-0732">Signal</keyword>